<dbReference type="SUPFAM" id="SSF53474">
    <property type="entry name" value="alpha/beta-Hydrolases"/>
    <property type="match status" value="1"/>
</dbReference>
<dbReference type="Proteomes" id="UP000570678">
    <property type="component" value="Unassembled WGS sequence"/>
</dbReference>
<protein>
    <submittedName>
        <fullName evidence="5">Alpha/beta hydrolase</fullName>
    </submittedName>
</protein>
<evidence type="ECO:0000313" key="5">
    <source>
        <dbReference type="EMBL" id="NKY60073.1"/>
    </source>
</evidence>
<dbReference type="PANTHER" id="PTHR48081:SF30">
    <property type="entry name" value="ACETYL-HYDROLASE LIPR-RELATED"/>
    <property type="match status" value="1"/>
</dbReference>
<sequence length="329" mass="35571">MTRDRHTAAVIIDDSYLPAPSRAALRGQWLTRCTIRPLMRRLPLNTAGIALLRAITAAPAKFDRTVPGTRVEQIRQGHMRGEWVTAPGVPKRGPVVLYVHGSAFVILSAGSHRGLVSRLSDRTGIPVFSVDYRLAPEHPFPAASDDVVAAYGYLIEQGYDPESIVLAGDSAGAHLCVDLALQLARAGKPRPAAMVVFSPLIDLTLASAVWQERSLRDPLITAADCRRLIDLYVGTADRTDGRLTLTFDGISDFPPTLIQAGGNEMLQADAVHLHDLIRSSGVPCHLQIWPGQGHVFQGSPGLPESVSALRQAAHFICHVLDRGSSKAQR</sequence>
<dbReference type="InterPro" id="IPR029058">
    <property type="entry name" value="AB_hydrolase_fold"/>
</dbReference>
<name>A0A846YMP3_9NOCA</name>
<dbReference type="GO" id="GO:0004806">
    <property type="term" value="F:triacylglycerol lipase activity"/>
    <property type="evidence" value="ECO:0007669"/>
    <property type="project" value="TreeGrafter"/>
</dbReference>
<evidence type="ECO:0000256" key="1">
    <source>
        <dbReference type="ARBA" id="ARBA00010515"/>
    </source>
</evidence>
<comment type="similarity">
    <text evidence="1">Belongs to the 'GDXG' lipolytic enzyme family.</text>
</comment>
<dbReference type="PROSITE" id="PS01174">
    <property type="entry name" value="LIPASE_GDXG_SER"/>
    <property type="match status" value="1"/>
</dbReference>
<feature type="domain" description="Alpha/beta hydrolase fold-3" evidence="4">
    <location>
        <begin position="96"/>
        <end position="297"/>
    </location>
</feature>
<dbReference type="PANTHER" id="PTHR48081">
    <property type="entry name" value="AB HYDROLASE SUPERFAMILY PROTEIN C4A8.06C"/>
    <property type="match status" value="1"/>
</dbReference>
<dbReference type="AlphaFoldDB" id="A0A846YMP3"/>
<dbReference type="Pfam" id="PF07859">
    <property type="entry name" value="Abhydrolase_3"/>
    <property type="match status" value="1"/>
</dbReference>
<keyword evidence="2 5" id="KW-0378">Hydrolase</keyword>
<evidence type="ECO:0000256" key="2">
    <source>
        <dbReference type="ARBA" id="ARBA00022801"/>
    </source>
</evidence>
<keyword evidence="6" id="KW-1185">Reference proteome</keyword>
<dbReference type="Gene3D" id="3.40.50.1820">
    <property type="entry name" value="alpha/beta hydrolase"/>
    <property type="match status" value="1"/>
</dbReference>
<comment type="caution">
    <text evidence="5">The sequence shown here is derived from an EMBL/GenBank/DDBJ whole genome shotgun (WGS) entry which is preliminary data.</text>
</comment>
<dbReference type="InterPro" id="IPR013094">
    <property type="entry name" value="AB_hydrolase_3"/>
</dbReference>
<accession>A0A846YMP3</accession>
<feature type="active site" evidence="3">
    <location>
        <position position="170"/>
    </location>
</feature>
<dbReference type="RefSeq" id="WP_084492480.1">
    <property type="nucleotide sequence ID" value="NZ_JAAXOT010000020.1"/>
</dbReference>
<evidence type="ECO:0000256" key="3">
    <source>
        <dbReference type="PROSITE-ProRule" id="PRU10038"/>
    </source>
</evidence>
<proteinExistence type="inferred from homology"/>
<organism evidence="5 6">
    <name type="scientific">Nocardia flavorosea</name>
    <dbReference type="NCBI Taxonomy" id="53429"/>
    <lineage>
        <taxon>Bacteria</taxon>
        <taxon>Bacillati</taxon>
        <taxon>Actinomycetota</taxon>
        <taxon>Actinomycetes</taxon>
        <taxon>Mycobacteriales</taxon>
        <taxon>Nocardiaceae</taxon>
        <taxon>Nocardia</taxon>
    </lineage>
</organism>
<dbReference type="EMBL" id="JAAXOT010000020">
    <property type="protein sequence ID" value="NKY60073.1"/>
    <property type="molecule type" value="Genomic_DNA"/>
</dbReference>
<gene>
    <name evidence="5" type="ORF">HGA15_28810</name>
</gene>
<evidence type="ECO:0000259" key="4">
    <source>
        <dbReference type="Pfam" id="PF07859"/>
    </source>
</evidence>
<dbReference type="InterPro" id="IPR033140">
    <property type="entry name" value="Lipase_GDXG_put_SER_AS"/>
</dbReference>
<dbReference type="InterPro" id="IPR050300">
    <property type="entry name" value="GDXG_lipolytic_enzyme"/>
</dbReference>
<reference evidence="5 6" key="1">
    <citation type="submission" date="2020-04" db="EMBL/GenBank/DDBJ databases">
        <title>MicrobeNet Type strains.</title>
        <authorList>
            <person name="Nicholson A.C."/>
        </authorList>
    </citation>
    <scope>NUCLEOTIDE SEQUENCE [LARGE SCALE GENOMIC DNA]</scope>
    <source>
        <strain evidence="5 6">JCM 3332</strain>
    </source>
</reference>
<evidence type="ECO:0000313" key="6">
    <source>
        <dbReference type="Proteomes" id="UP000570678"/>
    </source>
</evidence>